<dbReference type="InterPro" id="IPR027417">
    <property type="entry name" value="P-loop_NTPase"/>
</dbReference>
<dbReference type="Pfam" id="PF08352">
    <property type="entry name" value="oligo_HPY"/>
    <property type="match status" value="1"/>
</dbReference>
<evidence type="ECO:0000256" key="5">
    <source>
        <dbReference type="ARBA" id="ARBA00022840"/>
    </source>
</evidence>
<keyword evidence="4" id="KW-0547">Nucleotide-binding</keyword>
<proteinExistence type="predicted"/>
<evidence type="ECO:0000313" key="8">
    <source>
        <dbReference type="EMBL" id="CAB4607305.1"/>
    </source>
</evidence>
<evidence type="ECO:0000256" key="1">
    <source>
        <dbReference type="ARBA" id="ARBA00004370"/>
    </source>
</evidence>
<dbReference type="Gene3D" id="3.40.50.300">
    <property type="entry name" value="P-loop containing nucleotide triphosphate hydrolases"/>
    <property type="match status" value="1"/>
</dbReference>
<dbReference type="InterPro" id="IPR013563">
    <property type="entry name" value="Oligopep_ABC_C"/>
</dbReference>
<dbReference type="InterPro" id="IPR050388">
    <property type="entry name" value="ABC_Ni/Peptide_Import"/>
</dbReference>
<keyword evidence="3" id="KW-1003">Cell membrane</keyword>
<dbReference type="GO" id="GO:0005524">
    <property type="term" value="F:ATP binding"/>
    <property type="evidence" value="ECO:0007669"/>
    <property type="project" value="UniProtKB-KW"/>
</dbReference>
<dbReference type="GO" id="GO:0016020">
    <property type="term" value="C:membrane"/>
    <property type="evidence" value="ECO:0007669"/>
    <property type="project" value="UniProtKB-SubCell"/>
</dbReference>
<keyword evidence="6" id="KW-0472">Membrane</keyword>
<comment type="subcellular location">
    <subcellularLocation>
        <location evidence="1">Membrane</location>
    </subcellularLocation>
</comment>
<dbReference type="GO" id="GO:0015833">
    <property type="term" value="P:peptide transport"/>
    <property type="evidence" value="ECO:0007669"/>
    <property type="project" value="InterPro"/>
</dbReference>
<dbReference type="EMBL" id="CAEZUM010000094">
    <property type="protein sequence ID" value="CAB4607305.1"/>
    <property type="molecule type" value="Genomic_DNA"/>
</dbReference>
<reference evidence="8" key="1">
    <citation type="submission" date="2020-05" db="EMBL/GenBank/DDBJ databases">
        <authorList>
            <person name="Chiriac C."/>
            <person name="Salcher M."/>
            <person name="Ghai R."/>
            <person name="Kavagutti S V."/>
        </authorList>
    </citation>
    <scope>NUCLEOTIDE SEQUENCE</scope>
</reference>
<evidence type="ECO:0000256" key="6">
    <source>
        <dbReference type="ARBA" id="ARBA00023136"/>
    </source>
</evidence>
<feature type="domain" description="Oligopeptide/dipeptide ABC transporter C-terminal" evidence="7">
    <location>
        <begin position="46"/>
        <end position="108"/>
    </location>
</feature>
<protein>
    <submittedName>
        <fullName evidence="8">Unannotated protein</fullName>
    </submittedName>
</protein>
<name>A0A6J6H7I2_9ZZZZ</name>
<evidence type="ECO:0000256" key="3">
    <source>
        <dbReference type="ARBA" id="ARBA00022475"/>
    </source>
</evidence>
<sequence length="152" mass="16744">MQAQSLALLSKLKKEFNMGILLITHDLGVVAQVADRVNVMYAGRIVEEGPVDDIFYSPLAPYTLGLLKSVPRVSKNNERLKAIPGQPPSLINLPVGCPFAPRCEYKQHSSEAGCNTTRPALLGTSSTHRSRCHVPEKLRHELFAKELKEVQG</sequence>
<dbReference type="NCBIfam" id="TIGR01727">
    <property type="entry name" value="oligo_HPY"/>
    <property type="match status" value="1"/>
</dbReference>
<gene>
    <name evidence="8" type="ORF">UFOPK1824_01130</name>
</gene>
<dbReference type="PANTHER" id="PTHR43297:SF2">
    <property type="entry name" value="DIPEPTIDE TRANSPORT ATP-BINDING PROTEIN DPPD"/>
    <property type="match status" value="1"/>
</dbReference>
<keyword evidence="2" id="KW-0813">Transport</keyword>
<dbReference type="PANTHER" id="PTHR43297">
    <property type="entry name" value="OLIGOPEPTIDE TRANSPORT ATP-BINDING PROTEIN APPD"/>
    <property type="match status" value="1"/>
</dbReference>
<accession>A0A6J6H7I2</accession>
<keyword evidence="5" id="KW-0067">ATP-binding</keyword>
<dbReference type="AlphaFoldDB" id="A0A6J6H7I2"/>
<evidence type="ECO:0000259" key="7">
    <source>
        <dbReference type="Pfam" id="PF08352"/>
    </source>
</evidence>
<evidence type="ECO:0000256" key="2">
    <source>
        <dbReference type="ARBA" id="ARBA00022448"/>
    </source>
</evidence>
<evidence type="ECO:0000256" key="4">
    <source>
        <dbReference type="ARBA" id="ARBA00022741"/>
    </source>
</evidence>
<organism evidence="8">
    <name type="scientific">freshwater metagenome</name>
    <dbReference type="NCBI Taxonomy" id="449393"/>
    <lineage>
        <taxon>unclassified sequences</taxon>
        <taxon>metagenomes</taxon>
        <taxon>ecological metagenomes</taxon>
    </lineage>
</organism>
<dbReference type="SUPFAM" id="SSF52540">
    <property type="entry name" value="P-loop containing nucleoside triphosphate hydrolases"/>
    <property type="match status" value="1"/>
</dbReference>